<keyword evidence="9" id="KW-1185">Reference proteome</keyword>
<protein>
    <submittedName>
        <fullName evidence="8">MFS transporter</fullName>
    </submittedName>
</protein>
<keyword evidence="3 6" id="KW-0812">Transmembrane</keyword>
<dbReference type="InterPro" id="IPR036259">
    <property type="entry name" value="MFS_trans_sf"/>
</dbReference>
<dbReference type="RefSeq" id="WP_204202256.1">
    <property type="nucleotide sequence ID" value="NZ_JAFELM010000016.1"/>
</dbReference>
<feature type="transmembrane region" description="Helical" evidence="6">
    <location>
        <begin position="42"/>
        <end position="60"/>
    </location>
</feature>
<evidence type="ECO:0000256" key="2">
    <source>
        <dbReference type="ARBA" id="ARBA00022448"/>
    </source>
</evidence>
<dbReference type="InterPro" id="IPR011701">
    <property type="entry name" value="MFS"/>
</dbReference>
<dbReference type="PRINTS" id="PR01035">
    <property type="entry name" value="TCRTETA"/>
</dbReference>
<keyword evidence="4 6" id="KW-1133">Transmembrane helix</keyword>
<dbReference type="Proteomes" id="UP001518925">
    <property type="component" value="Unassembled WGS sequence"/>
</dbReference>
<dbReference type="InterPro" id="IPR001958">
    <property type="entry name" value="Tet-R_TetA/multi-R_MdtG-like"/>
</dbReference>
<keyword evidence="5 6" id="KW-0472">Membrane</keyword>
<evidence type="ECO:0000313" key="9">
    <source>
        <dbReference type="Proteomes" id="UP001518925"/>
    </source>
</evidence>
<dbReference type="PROSITE" id="PS50850">
    <property type="entry name" value="MFS"/>
    <property type="match status" value="1"/>
</dbReference>
<keyword evidence="2" id="KW-0813">Transport</keyword>
<feature type="transmembrane region" description="Helical" evidence="6">
    <location>
        <begin position="159"/>
        <end position="179"/>
    </location>
</feature>
<evidence type="ECO:0000313" key="8">
    <source>
        <dbReference type="EMBL" id="MBM6616885.1"/>
    </source>
</evidence>
<comment type="subcellular location">
    <subcellularLocation>
        <location evidence="1">Cell membrane</location>
        <topology evidence="1">Multi-pass membrane protein</topology>
    </subcellularLocation>
</comment>
<dbReference type="EMBL" id="JAFELM010000016">
    <property type="protein sequence ID" value="MBM6616885.1"/>
    <property type="molecule type" value="Genomic_DNA"/>
</dbReference>
<comment type="caution">
    <text evidence="8">The sequence shown here is derived from an EMBL/GenBank/DDBJ whole genome shotgun (WGS) entry which is preliminary data.</text>
</comment>
<feature type="transmembrane region" description="Helical" evidence="6">
    <location>
        <begin position="351"/>
        <end position="375"/>
    </location>
</feature>
<dbReference type="PANTHER" id="PTHR23504:SF115">
    <property type="entry name" value="MULTIDRUG RESISTANCE PROTEIN 2"/>
    <property type="match status" value="1"/>
</dbReference>
<evidence type="ECO:0000256" key="4">
    <source>
        <dbReference type="ARBA" id="ARBA00022989"/>
    </source>
</evidence>
<name>A0ABS2DEK7_9BACI</name>
<accession>A0ABS2DEK7</accession>
<gene>
    <name evidence="8" type="ORF">JR050_04200</name>
</gene>
<evidence type="ECO:0000256" key="5">
    <source>
        <dbReference type="ARBA" id="ARBA00023136"/>
    </source>
</evidence>
<evidence type="ECO:0000256" key="6">
    <source>
        <dbReference type="SAM" id="Phobius"/>
    </source>
</evidence>
<reference evidence="8 9" key="1">
    <citation type="submission" date="2021-02" db="EMBL/GenBank/DDBJ databases">
        <title>Bacillus sp. RD4P76, an endophyte from a halophyte.</title>
        <authorList>
            <person name="Sun J.-Q."/>
        </authorList>
    </citation>
    <scope>NUCLEOTIDE SEQUENCE [LARGE SCALE GENOMIC DNA]</scope>
    <source>
        <strain evidence="8 9">RD4P76</strain>
    </source>
</reference>
<feature type="transmembrane region" description="Helical" evidence="6">
    <location>
        <begin position="131"/>
        <end position="153"/>
    </location>
</feature>
<sequence>MKSNKALPLLFTVMFLVMVGFGIIIPVMPFYAETMGASPTQLGLLMAVYSLMQFLFAPMWGKISDRIGRKPVIMIGIFGLSLSFFLMALSTELWMLFVARIIGGFLSSANMPTVMAYVADVTSEEDRGKGMGIIGASVGLGFIFGPAIGGIFSNQSLNLPFYLAGASSLLTFLLVTLLLKESLTPEERGTQARERLSLLKALKEPVSILFILQLFVSFSLSGLEATFAYYAYEKAQLGSRELGYIFMIMGFAGALVQGGLVGRLTKRFREGIVIQIGTLISMVGFALILFIDSFVTAAIFLTIFGVGNGFIRPSVSSLLTKTSQAGHGSTTGVLSSFDSLGRILGPPVGGLLFSLSIGLPYISGIIFSIIAFLLYRVYSTKRMKTVQP</sequence>
<feature type="transmembrane region" description="Helical" evidence="6">
    <location>
        <begin position="7"/>
        <end position="30"/>
    </location>
</feature>
<evidence type="ECO:0000256" key="3">
    <source>
        <dbReference type="ARBA" id="ARBA00022692"/>
    </source>
</evidence>
<feature type="transmembrane region" description="Helical" evidence="6">
    <location>
        <begin position="72"/>
        <end position="91"/>
    </location>
</feature>
<dbReference type="Pfam" id="PF07690">
    <property type="entry name" value="MFS_1"/>
    <property type="match status" value="1"/>
</dbReference>
<dbReference type="CDD" id="cd17325">
    <property type="entry name" value="MFS_MdtG_SLC18_like"/>
    <property type="match status" value="1"/>
</dbReference>
<feature type="transmembrane region" description="Helical" evidence="6">
    <location>
        <begin position="276"/>
        <end position="304"/>
    </location>
</feature>
<proteinExistence type="predicted"/>
<dbReference type="Gene3D" id="1.20.1250.20">
    <property type="entry name" value="MFS general substrate transporter like domains"/>
    <property type="match status" value="1"/>
</dbReference>
<feature type="transmembrane region" description="Helical" evidence="6">
    <location>
        <begin position="97"/>
        <end position="119"/>
    </location>
</feature>
<feature type="domain" description="Major facilitator superfamily (MFS) profile" evidence="7">
    <location>
        <begin position="6"/>
        <end position="382"/>
    </location>
</feature>
<evidence type="ECO:0000259" key="7">
    <source>
        <dbReference type="PROSITE" id="PS50850"/>
    </source>
</evidence>
<evidence type="ECO:0000256" key="1">
    <source>
        <dbReference type="ARBA" id="ARBA00004651"/>
    </source>
</evidence>
<dbReference type="PANTHER" id="PTHR23504">
    <property type="entry name" value="MAJOR FACILITATOR SUPERFAMILY DOMAIN-CONTAINING PROTEIN 10"/>
    <property type="match status" value="1"/>
</dbReference>
<dbReference type="SUPFAM" id="SSF103473">
    <property type="entry name" value="MFS general substrate transporter"/>
    <property type="match status" value="1"/>
</dbReference>
<organism evidence="8 9">
    <name type="scientific">Bacillus suaedaesalsae</name>
    <dbReference type="NCBI Taxonomy" id="2810349"/>
    <lineage>
        <taxon>Bacteria</taxon>
        <taxon>Bacillati</taxon>
        <taxon>Bacillota</taxon>
        <taxon>Bacilli</taxon>
        <taxon>Bacillales</taxon>
        <taxon>Bacillaceae</taxon>
        <taxon>Bacillus</taxon>
    </lineage>
</organism>
<feature type="transmembrane region" description="Helical" evidence="6">
    <location>
        <begin position="244"/>
        <end position="264"/>
    </location>
</feature>
<feature type="transmembrane region" description="Helical" evidence="6">
    <location>
        <begin position="208"/>
        <end position="232"/>
    </location>
</feature>
<dbReference type="InterPro" id="IPR020846">
    <property type="entry name" value="MFS_dom"/>
</dbReference>